<sequence>MKSSMQFLAMCLALATVAAPAWAGSIWSRARGRRTAIHVDDTARRTGDILTIVIDEESIIDNETNRNLDKQNSRTGSTTGTLDLANILFPVGKHIFDFPKLSLDSSAKTKFDGKATYDTTRSMEDQITVTVQDVLPNGNLVVLGMRQRSVAGDVQTMRVSGIVRPSDITFANTVQSDMVADFRISYSDGARENRFVKPGWLARLLNILNPF</sequence>
<dbReference type="PANTHER" id="PTHR34933:SF1">
    <property type="entry name" value="FLAGELLAR L-RING PROTEIN"/>
    <property type="match status" value="1"/>
</dbReference>
<evidence type="ECO:0000256" key="4">
    <source>
        <dbReference type="ARBA" id="ARBA00023136"/>
    </source>
</evidence>
<keyword evidence="5" id="KW-0975">Bacterial flagellum</keyword>
<keyword evidence="4" id="KW-0472">Membrane</keyword>
<dbReference type="GO" id="GO:0071973">
    <property type="term" value="P:bacterial-type flagellum-dependent cell motility"/>
    <property type="evidence" value="ECO:0007669"/>
    <property type="project" value="InterPro"/>
</dbReference>
<proteinExistence type="predicted"/>
<dbReference type="GO" id="GO:0009427">
    <property type="term" value="C:bacterial-type flagellum basal body, distal rod, L ring"/>
    <property type="evidence" value="ECO:0007669"/>
    <property type="project" value="InterPro"/>
</dbReference>
<organism evidence="7">
    <name type="scientific">marine sediment metagenome</name>
    <dbReference type="NCBI Taxonomy" id="412755"/>
    <lineage>
        <taxon>unclassified sequences</taxon>
        <taxon>metagenomes</taxon>
        <taxon>ecological metagenomes</taxon>
    </lineage>
</organism>
<dbReference type="EMBL" id="LAZR01038437">
    <property type="protein sequence ID" value="KKL19569.1"/>
    <property type="molecule type" value="Genomic_DNA"/>
</dbReference>
<dbReference type="Pfam" id="PF02107">
    <property type="entry name" value="FlgH"/>
    <property type="match status" value="1"/>
</dbReference>
<reference evidence="7" key="1">
    <citation type="journal article" date="2015" name="Nature">
        <title>Complex archaea that bridge the gap between prokaryotes and eukaryotes.</title>
        <authorList>
            <person name="Spang A."/>
            <person name="Saw J.H."/>
            <person name="Jorgensen S.L."/>
            <person name="Zaremba-Niedzwiedzka K."/>
            <person name="Martijn J."/>
            <person name="Lind A.E."/>
            <person name="van Eijk R."/>
            <person name="Schleper C."/>
            <person name="Guy L."/>
            <person name="Ettema T.J."/>
        </authorList>
    </citation>
    <scope>NUCLEOTIDE SEQUENCE</scope>
</reference>
<evidence type="ECO:0000256" key="3">
    <source>
        <dbReference type="ARBA" id="ARBA00022729"/>
    </source>
</evidence>
<evidence type="ECO:0000256" key="1">
    <source>
        <dbReference type="ARBA" id="ARBA00004365"/>
    </source>
</evidence>
<dbReference type="InterPro" id="IPR000527">
    <property type="entry name" value="Flag_Lring"/>
</dbReference>
<gene>
    <name evidence="7" type="ORF">LCGC14_2464150</name>
</gene>
<protein>
    <recommendedName>
        <fullName evidence="8">Flagellar L-ring protein</fullName>
    </recommendedName>
</protein>
<evidence type="ECO:0008006" key="8">
    <source>
        <dbReference type="Google" id="ProtNLM"/>
    </source>
</evidence>
<keyword evidence="6" id="KW-0998">Cell outer membrane</keyword>
<dbReference type="PANTHER" id="PTHR34933">
    <property type="entry name" value="FLAGELLAR L-RING PROTEIN"/>
    <property type="match status" value="1"/>
</dbReference>
<name>A0A0F9BCC6_9ZZZZ</name>
<dbReference type="GO" id="GO:0003774">
    <property type="term" value="F:cytoskeletal motor activity"/>
    <property type="evidence" value="ECO:0007669"/>
    <property type="project" value="InterPro"/>
</dbReference>
<evidence type="ECO:0000313" key="7">
    <source>
        <dbReference type="EMBL" id="KKL19569.1"/>
    </source>
</evidence>
<comment type="subcellular location">
    <subcellularLocation>
        <location evidence="1">Bacterial flagellum</location>
    </subcellularLocation>
    <subcellularLocation>
        <location evidence="2">Cell outer membrane</location>
    </subcellularLocation>
</comment>
<evidence type="ECO:0000256" key="5">
    <source>
        <dbReference type="ARBA" id="ARBA00023143"/>
    </source>
</evidence>
<dbReference type="AlphaFoldDB" id="A0A0F9BCC6"/>
<dbReference type="GO" id="GO:0009279">
    <property type="term" value="C:cell outer membrane"/>
    <property type="evidence" value="ECO:0007669"/>
    <property type="project" value="UniProtKB-SubCell"/>
</dbReference>
<dbReference type="PRINTS" id="PR01008">
    <property type="entry name" value="FLGLRINGFLGH"/>
</dbReference>
<evidence type="ECO:0000256" key="2">
    <source>
        <dbReference type="ARBA" id="ARBA00004442"/>
    </source>
</evidence>
<evidence type="ECO:0000256" key="6">
    <source>
        <dbReference type="ARBA" id="ARBA00023237"/>
    </source>
</evidence>
<accession>A0A0F9BCC6</accession>
<comment type="caution">
    <text evidence="7">The sequence shown here is derived from an EMBL/GenBank/DDBJ whole genome shotgun (WGS) entry which is preliminary data.</text>
</comment>
<keyword evidence="3" id="KW-0732">Signal</keyword>